<sequence length="146" mass="17219">MNTQMRNPKLLTQLPGELEHAVKCRCNQNCTIDDIAKALQDIRKRTNIGKFTPYKSSGFKEKQAFRVDLKTNPKKEWQKWQRREIPVTIGVQQTTMATTVQRQTKKSRPLRKVQRRNPQQRILNQNLWVMPSENNLMINRTQENSS</sequence>
<dbReference type="Proteomes" id="UP000765509">
    <property type="component" value="Unassembled WGS sequence"/>
</dbReference>
<dbReference type="EMBL" id="AVOT02116222">
    <property type="protein sequence ID" value="MBW0583873.1"/>
    <property type="molecule type" value="Genomic_DNA"/>
</dbReference>
<protein>
    <submittedName>
        <fullName evidence="2">Uncharacterized protein</fullName>
    </submittedName>
</protein>
<feature type="compositionally biased region" description="Basic residues" evidence="1">
    <location>
        <begin position="103"/>
        <end position="115"/>
    </location>
</feature>
<name>A0A9Q3KLE5_9BASI</name>
<evidence type="ECO:0000256" key="1">
    <source>
        <dbReference type="SAM" id="MobiDB-lite"/>
    </source>
</evidence>
<evidence type="ECO:0000313" key="3">
    <source>
        <dbReference type="Proteomes" id="UP000765509"/>
    </source>
</evidence>
<accession>A0A9Q3KLE5</accession>
<dbReference type="AlphaFoldDB" id="A0A9Q3KLE5"/>
<gene>
    <name evidence="2" type="ORF">O181_123588</name>
</gene>
<proteinExistence type="predicted"/>
<keyword evidence="3" id="KW-1185">Reference proteome</keyword>
<reference evidence="2" key="1">
    <citation type="submission" date="2021-03" db="EMBL/GenBank/DDBJ databases">
        <title>Draft genome sequence of rust myrtle Austropuccinia psidii MF-1, a brazilian biotype.</title>
        <authorList>
            <person name="Quecine M.C."/>
            <person name="Pachon D.M.R."/>
            <person name="Bonatelli M.L."/>
            <person name="Correr F.H."/>
            <person name="Franceschini L.M."/>
            <person name="Leite T.F."/>
            <person name="Margarido G.R.A."/>
            <person name="Almeida C.A."/>
            <person name="Ferrarezi J.A."/>
            <person name="Labate C.A."/>
        </authorList>
    </citation>
    <scope>NUCLEOTIDE SEQUENCE</scope>
    <source>
        <strain evidence="2">MF-1</strain>
    </source>
</reference>
<evidence type="ECO:0000313" key="2">
    <source>
        <dbReference type="EMBL" id="MBW0583873.1"/>
    </source>
</evidence>
<feature type="region of interest" description="Disordered" evidence="1">
    <location>
        <begin position="96"/>
        <end position="116"/>
    </location>
</feature>
<comment type="caution">
    <text evidence="2">The sequence shown here is derived from an EMBL/GenBank/DDBJ whole genome shotgun (WGS) entry which is preliminary data.</text>
</comment>
<organism evidence="2 3">
    <name type="scientific">Austropuccinia psidii MF-1</name>
    <dbReference type="NCBI Taxonomy" id="1389203"/>
    <lineage>
        <taxon>Eukaryota</taxon>
        <taxon>Fungi</taxon>
        <taxon>Dikarya</taxon>
        <taxon>Basidiomycota</taxon>
        <taxon>Pucciniomycotina</taxon>
        <taxon>Pucciniomycetes</taxon>
        <taxon>Pucciniales</taxon>
        <taxon>Sphaerophragmiaceae</taxon>
        <taxon>Austropuccinia</taxon>
    </lineage>
</organism>